<accession>A0ABZ0I3A2</accession>
<dbReference type="SUPFAM" id="SSF56281">
    <property type="entry name" value="Metallo-hydrolase/oxidoreductase"/>
    <property type="match status" value="1"/>
</dbReference>
<dbReference type="InterPro" id="IPR001279">
    <property type="entry name" value="Metallo-B-lactamas"/>
</dbReference>
<evidence type="ECO:0000256" key="1">
    <source>
        <dbReference type="SAM" id="SignalP"/>
    </source>
</evidence>
<organism evidence="3 4">
    <name type="scientific">Congregibacter variabilis</name>
    <dbReference type="NCBI Taxonomy" id="3081200"/>
    <lineage>
        <taxon>Bacteria</taxon>
        <taxon>Pseudomonadati</taxon>
        <taxon>Pseudomonadota</taxon>
        <taxon>Gammaproteobacteria</taxon>
        <taxon>Cellvibrionales</taxon>
        <taxon>Halieaceae</taxon>
        <taxon>Congregibacter</taxon>
    </lineage>
</organism>
<reference evidence="3 4" key="1">
    <citation type="submission" date="2023-10" db="EMBL/GenBank/DDBJ databases">
        <title>Two novel species belonging to the OM43/NOR5 clade.</title>
        <authorList>
            <person name="Park M."/>
        </authorList>
    </citation>
    <scope>NUCLEOTIDE SEQUENCE [LARGE SCALE GENOMIC DNA]</scope>
    <source>
        <strain evidence="3 4">IMCC43200</strain>
    </source>
</reference>
<evidence type="ECO:0000313" key="4">
    <source>
        <dbReference type="Proteomes" id="UP001626537"/>
    </source>
</evidence>
<evidence type="ECO:0000313" key="3">
    <source>
        <dbReference type="EMBL" id="WOJ93094.1"/>
    </source>
</evidence>
<keyword evidence="4" id="KW-1185">Reference proteome</keyword>
<feature type="chain" id="PRO_5045977161" evidence="1">
    <location>
        <begin position="22"/>
        <end position="348"/>
    </location>
</feature>
<feature type="signal peptide" evidence="1">
    <location>
        <begin position="1"/>
        <end position="21"/>
    </location>
</feature>
<dbReference type="Proteomes" id="UP001626537">
    <property type="component" value="Chromosome"/>
</dbReference>
<name>A0ABZ0I3A2_9GAMM</name>
<evidence type="ECO:0000259" key="2">
    <source>
        <dbReference type="Pfam" id="PF12706"/>
    </source>
</evidence>
<dbReference type="EMBL" id="CP136864">
    <property type="protein sequence ID" value="WOJ93094.1"/>
    <property type="molecule type" value="Genomic_DNA"/>
</dbReference>
<feature type="domain" description="Metallo-beta-lactamase" evidence="2">
    <location>
        <begin position="103"/>
        <end position="301"/>
    </location>
</feature>
<sequence length="348" mass="38838">MNFFLRLPFLLLLPLLVSCIAAPGFNGDSSSNFDGKQFSNTLPMDKSAGDLLRLGWGTVTQAADWPSWIDIEQQSIPNDRVWTGISVTYINHSTFLIQVDGINILTDPVYSERVSPFTWAGPRRVHAPGVALEDLPPIDVILISHNHYDHLDEETLRSLLSRQKEPPLLLAGLGNRELLRSLGVSRQRDLDWGQSAQLDDVAFTFTECRHRSGRGFADQMKTLWGSFVIKTSQGNLYFAGDTGYGPHLSSTGEQYGPFALALLPIGAYEPRWFMKDVHLNPQEAVMAHQELRSELSIGIHFGTFQLTYEAIDQPLIDLASALEAHKLSAKEFTVLKPGETRRIVRPSP</sequence>
<dbReference type="PANTHER" id="PTHR15032:SF4">
    <property type="entry name" value="N-ACYL-PHOSPHATIDYLETHANOLAMINE-HYDROLYZING PHOSPHOLIPASE D"/>
    <property type="match status" value="1"/>
</dbReference>
<proteinExistence type="predicted"/>
<dbReference type="Gene3D" id="3.60.15.10">
    <property type="entry name" value="Ribonuclease Z/Hydroxyacylglutathione hydrolase-like"/>
    <property type="match status" value="1"/>
</dbReference>
<dbReference type="InterPro" id="IPR036866">
    <property type="entry name" value="RibonucZ/Hydroxyglut_hydro"/>
</dbReference>
<dbReference type="PROSITE" id="PS51257">
    <property type="entry name" value="PROKAR_LIPOPROTEIN"/>
    <property type="match status" value="1"/>
</dbReference>
<keyword evidence="1" id="KW-0732">Signal</keyword>
<dbReference type="Pfam" id="PF12706">
    <property type="entry name" value="Lactamase_B_2"/>
    <property type="match status" value="1"/>
</dbReference>
<gene>
    <name evidence="3" type="ORF">R0135_15095</name>
</gene>
<dbReference type="PANTHER" id="PTHR15032">
    <property type="entry name" value="N-ACYL-PHOSPHATIDYLETHANOLAMINE-HYDROLYZING PHOSPHOLIPASE D"/>
    <property type="match status" value="1"/>
</dbReference>
<dbReference type="RefSeq" id="WP_407347753.1">
    <property type="nucleotide sequence ID" value="NZ_CP136864.1"/>
</dbReference>
<protein>
    <submittedName>
        <fullName evidence="3">MBL fold metallo-hydrolase</fullName>
    </submittedName>
</protein>